<keyword evidence="2" id="KW-0813">Transport</keyword>
<dbReference type="Pfam" id="PF13458">
    <property type="entry name" value="Peripla_BP_6"/>
    <property type="match status" value="1"/>
</dbReference>
<evidence type="ECO:0000256" key="3">
    <source>
        <dbReference type="ARBA" id="ARBA00022729"/>
    </source>
</evidence>
<dbReference type="PANTHER" id="PTHR47151:SF2">
    <property type="entry name" value="AMINO ACID BINDING PROTEIN"/>
    <property type="match status" value="1"/>
</dbReference>
<keyword evidence="3" id="KW-0732">Signal</keyword>
<dbReference type="EMBL" id="JAEQND010000006">
    <property type="protein sequence ID" value="MBL0425726.1"/>
    <property type="molecule type" value="Genomic_DNA"/>
</dbReference>
<reference evidence="6 7" key="1">
    <citation type="journal article" date="2017" name="Int. J. Syst. Evol. Microbiol.">
        <title>Ramlibacter alkalitolerans sp. nov., alkali-tolerant bacterium isolated from soil of ginseng.</title>
        <authorList>
            <person name="Lee D.H."/>
            <person name="Cha C.J."/>
        </authorList>
    </citation>
    <scope>NUCLEOTIDE SEQUENCE [LARGE SCALE GENOMIC DNA]</scope>
    <source>
        <strain evidence="6 7">KACC 19305</strain>
    </source>
</reference>
<dbReference type="Gene3D" id="3.40.50.2300">
    <property type="match status" value="2"/>
</dbReference>
<dbReference type="Proteomes" id="UP000622707">
    <property type="component" value="Unassembled WGS sequence"/>
</dbReference>
<dbReference type="CDD" id="cd06342">
    <property type="entry name" value="PBP1_ABC_LIVBP-like"/>
    <property type="match status" value="1"/>
</dbReference>
<dbReference type="PROSITE" id="PS51257">
    <property type="entry name" value="PROKAR_LIPOPROTEIN"/>
    <property type="match status" value="1"/>
</dbReference>
<evidence type="ECO:0000256" key="1">
    <source>
        <dbReference type="ARBA" id="ARBA00010062"/>
    </source>
</evidence>
<gene>
    <name evidence="6" type="ORF">JI746_11460</name>
</gene>
<protein>
    <submittedName>
        <fullName evidence="6">Branched-chain amino acid ABC transporter substrate-binding protein</fullName>
    </submittedName>
</protein>
<dbReference type="InterPro" id="IPR028081">
    <property type="entry name" value="Leu-bd"/>
</dbReference>
<sequence>MLRPLTLTCALGLALAGCGRKEAEPAPSAAAPASPAASATAGAVPGGAAQVVRIGHVGPLSGPQAHYGKDNENGVRMAIDELNAQGLSIGGKPVRFALVAEDDAGDPRQGTAAAQKLCDEKVAGVVGHLNSGTSIPASRVYNDCGIPHITASASNPALTQPGYKTTFRLIANDNALGAAVAGYAADTLKLKKVAIVDDRTAYGQGVAEVFRKTAEARGMQVVDRQFTNDKATDFSAILTSIKSKNPDAIFYGGLDPQAGPMLRQMEQLGLDKVRFLGGDGICTSEIAKLSGNAKTLDNLVCATGGASIERMPGGKAWKQKYDQRFPGQFQVYSPYTYDATFVLVDAMKRANSTDPKVYTPMIASTDYQGVTAHIQFEPNGELKNPATTLFTYKGGQKAPLD</sequence>
<organism evidence="6 7">
    <name type="scientific">Ramlibacter alkalitolerans</name>
    <dbReference type="NCBI Taxonomy" id="2039631"/>
    <lineage>
        <taxon>Bacteria</taxon>
        <taxon>Pseudomonadati</taxon>
        <taxon>Pseudomonadota</taxon>
        <taxon>Betaproteobacteria</taxon>
        <taxon>Burkholderiales</taxon>
        <taxon>Comamonadaceae</taxon>
        <taxon>Ramlibacter</taxon>
    </lineage>
</organism>
<name>A0ABS1JNK6_9BURK</name>
<accession>A0ABS1JNK6</accession>
<proteinExistence type="inferred from homology"/>
<keyword evidence="4" id="KW-0029">Amino-acid transport</keyword>
<evidence type="ECO:0000256" key="4">
    <source>
        <dbReference type="ARBA" id="ARBA00022970"/>
    </source>
</evidence>
<dbReference type="InterPro" id="IPR028082">
    <property type="entry name" value="Peripla_BP_I"/>
</dbReference>
<evidence type="ECO:0000259" key="5">
    <source>
        <dbReference type="Pfam" id="PF13458"/>
    </source>
</evidence>
<evidence type="ECO:0000313" key="6">
    <source>
        <dbReference type="EMBL" id="MBL0425726.1"/>
    </source>
</evidence>
<evidence type="ECO:0000313" key="7">
    <source>
        <dbReference type="Proteomes" id="UP000622707"/>
    </source>
</evidence>
<dbReference type="PANTHER" id="PTHR47151">
    <property type="entry name" value="LEU/ILE/VAL-BINDING ABC TRANSPORTER SUBUNIT"/>
    <property type="match status" value="1"/>
</dbReference>
<comment type="similarity">
    <text evidence="1">Belongs to the leucine-binding protein family.</text>
</comment>
<comment type="caution">
    <text evidence="6">The sequence shown here is derived from an EMBL/GenBank/DDBJ whole genome shotgun (WGS) entry which is preliminary data.</text>
</comment>
<dbReference type="InterPro" id="IPR000709">
    <property type="entry name" value="Leu_Ile_Val-bd"/>
</dbReference>
<evidence type="ECO:0000256" key="2">
    <source>
        <dbReference type="ARBA" id="ARBA00022448"/>
    </source>
</evidence>
<feature type="domain" description="Leucine-binding protein" evidence="5">
    <location>
        <begin position="52"/>
        <end position="385"/>
    </location>
</feature>
<dbReference type="SUPFAM" id="SSF53822">
    <property type="entry name" value="Periplasmic binding protein-like I"/>
    <property type="match status" value="1"/>
</dbReference>
<dbReference type="PRINTS" id="PR00337">
    <property type="entry name" value="LEUILEVALBP"/>
</dbReference>
<keyword evidence="7" id="KW-1185">Reference proteome</keyword>